<evidence type="ECO:0000256" key="2">
    <source>
        <dbReference type="SAM" id="Phobius"/>
    </source>
</evidence>
<gene>
    <name evidence="3" type="ORF">MSL71_3540</name>
</gene>
<feature type="transmembrane region" description="Helical" evidence="2">
    <location>
        <begin position="237"/>
        <end position="257"/>
    </location>
</feature>
<evidence type="ECO:0000313" key="3">
    <source>
        <dbReference type="EMBL" id="VFQ42733.1"/>
    </source>
</evidence>
<proteinExistence type="predicted"/>
<evidence type="ECO:0000313" key="4">
    <source>
        <dbReference type="Proteomes" id="UP000507962"/>
    </source>
</evidence>
<keyword evidence="2" id="KW-0812">Transmembrane</keyword>
<protein>
    <submittedName>
        <fullName evidence="3">Uncharacterized protein</fullName>
    </submittedName>
</protein>
<dbReference type="AlphaFoldDB" id="A0A4U8YNE8"/>
<evidence type="ECO:0000256" key="1">
    <source>
        <dbReference type="SAM" id="MobiDB-lite"/>
    </source>
</evidence>
<feature type="region of interest" description="Disordered" evidence="1">
    <location>
        <begin position="140"/>
        <end position="186"/>
    </location>
</feature>
<sequence>MEMKHALSVVDPASGKRVMHEKVVLICHGIDSSSNDETIDKEFACVILRTLIPDFSDGIDVEYIFARSRDGDTAARKMMTLSKSRGLDAFIIPDLHAMVMPVALGLAFPAAEGRQPVVVLVSQDETDAFKDRIRVASVAEPFEAPEPRPAPGVSVPESGPSAGEPRKQEAAKPVAVKEPPVQPTRPPVKAGGLALKLMTIGLCAVAGFLYYHLLMLLCGMVYNLFWEGAFQGSLERAGGIVAALGALLLVITLVPSIREEWLEVFGWICIAFAIPAFIGAISFYDPAETAGFQAFVSTNARSVVLMCTGLLLIVSGFLFVRFKP</sequence>
<accession>A0A4U8YNE8</accession>
<name>A0A4U8YNE8_9BACT</name>
<feature type="transmembrane region" description="Helical" evidence="2">
    <location>
        <begin position="303"/>
        <end position="322"/>
    </location>
</feature>
<feature type="transmembrane region" description="Helical" evidence="2">
    <location>
        <begin position="264"/>
        <end position="283"/>
    </location>
</feature>
<dbReference type="Proteomes" id="UP000507962">
    <property type="component" value="Unassembled WGS sequence"/>
</dbReference>
<keyword evidence="4" id="KW-1185">Reference proteome</keyword>
<reference evidence="3 4" key="1">
    <citation type="submission" date="2019-03" db="EMBL/GenBank/DDBJ databases">
        <authorList>
            <person name="Nijsse B."/>
        </authorList>
    </citation>
    <scope>NUCLEOTIDE SEQUENCE [LARGE SCALE GENOMIC DNA]</scope>
    <source>
        <strain evidence="3">Desulfoluna butyratoxydans MSL71</strain>
    </source>
</reference>
<feature type="transmembrane region" description="Helical" evidence="2">
    <location>
        <begin position="199"/>
        <end position="225"/>
    </location>
</feature>
<organism evidence="3 4">
    <name type="scientific">Desulfoluna butyratoxydans</name>
    <dbReference type="NCBI Taxonomy" id="231438"/>
    <lineage>
        <taxon>Bacteria</taxon>
        <taxon>Pseudomonadati</taxon>
        <taxon>Thermodesulfobacteriota</taxon>
        <taxon>Desulfobacteria</taxon>
        <taxon>Desulfobacterales</taxon>
        <taxon>Desulfolunaceae</taxon>
        <taxon>Desulfoluna</taxon>
    </lineage>
</organism>
<dbReference type="EMBL" id="CAADHO010000001">
    <property type="protein sequence ID" value="VFQ42733.1"/>
    <property type="molecule type" value="Genomic_DNA"/>
</dbReference>
<keyword evidence="2" id="KW-1133">Transmembrane helix</keyword>
<keyword evidence="2" id="KW-0472">Membrane</keyword>